<feature type="transmembrane region" description="Helical" evidence="7">
    <location>
        <begin position="160"/>
        <end position="179"/>
    </location>
</feature>
<feature type="compositionally biased region" description="Polar residues" evidence="6">
    <location>
        <begin position="11"/>
        <end position="21"/>
    </location>
</feature>
<dbReference type="EMBL" id="MU839004">
    <property type="protein sequence ID" value="KAK1768939.1"/>
    <property type="molecule type" value="Genomic_DNA"/>
</dbReference>
<evidence type="ECO:0000313" key="9">
    <source>
        <dbReference type="Proteomes" id="UP001244011"/>
    </source>
</evidence>
<evidence type="ECO:0000256" key="2">
    <source>
        <dbReference type="ARBA" id="ARBA00008335"/>
    </source>
</evidence>
<comment type="caution">
    <text evidence="8">The sequence shown here is derived from an EMBL/GenBank/DDBJ whole genome shotgun (WGS) entry which is preliminary data.</text>
</comment>
<dbReference type="Proteomes" id="UP001244011">
    <property type="component" value="Unassembled WGS sequence"/>
</dbReference>
<dbReference type="PANTHER" id="PTHR23502:SF68">
    <property type="entry name" value="MULTIDRUG TRANSPORTER, PUTATIVE (AFU_ORTHOLOGUE AFUA_3G01120)-RELATED"/>
    <property type="match status" value="1"/>
</dbReference>
<keyword evidence="9" id="KW-1185">Reference proteome</keyword>
<keyword evidence="3 7" id="KW-0812">Transmembrane</keyword>
<dbReference type="Gene3D" id="1.20.1250.20">
    <property type="entry name" value="MFS general substrate transporter like domains"/>
    <property type="match status" value="1"/>
</dbReference>
<dbReference type="SUPFAM" id="SSF103473">
    <property type="entry name" value="MFS general substrate transporter"/>
    <property type="match status" value="1"/>
</dbReference>
<keyword evidence="5 7" id="KW-0472">Membrane</keyword>
<keyword evidence="4 7" id="KW-1133">Transmembrane helix</keyword>
<dbReference type="RefSeq" id="XP_060285152.1">
    <property type="nucleotide sequence ID" value="XM_060432711.1"/>
</dbReference>
<feature type="transmembrane region" description="Helical" evidence="7">
    <location>
        <begin position="264"/>
        <end position="285"/>
    </location>
</feature>
<name>A0AAJ0C2H3_9PEZI</name>
<proteinExistence type="inferred from homology"/>
<evidence type="ECO:0000256" key="3">
    <source>
        <dbReference type="ARBA" id="ARBA00022692"/>
    </source>
</evidence>
<comment type="similarity">
    <text evidence="2">Belongs to the major facilitator superfamily.</text>
</comment>
<feature type="transmembrane region" description="Helical" evidence="7">
    <location>
        <begin position="200"/>
        <end position="219"/>
    </location>
</feature>
<dbReference type="AlphaFoldDB" id="A0AAJ0C2H3"/>
<comment type="subcellular location">
    <subcellularLocation>
        <location evidence="1">Membrane</location>
        <topology evidence="1">Multi-pass membrane protein</topology>
    </subcellularLocation>
</comment>
<reference evidence="8" key="1">
    <citation type="submission" date="2023-06" db="EMBL/GenBank/DDBJ databases">
        <title>Genome-scale phylogeny and comparative genomics of the fungal order Sordariales.</title>
        <authorList>
            <consortium name="Lawrence Berkeley National Laboratory"/>
            <person name="Hensen N."/>
            <person name="Bonometti L."/>
            <person name="Westerberg I."/>
            <person name="Brannstrom I.O."/>
            <person name="Guillou S."/>
            <person name="Cros-Aarteil S."/>
            <person name="Calhoun S."/>
            <person name="Haridas S."/>
            <person name="Kuo A."/>
            <person name="Mondo S."/>
            <person name="Pangilinan J."/>
            <person name="Riley R."/>
            <person name="Labutti K."/>
            <person name="Andreopoulos B."/>
            <person name="Lipzen A."/>
            <person name="Chen C."/>
            <person name="Yanf M."/>
            <person name="Daum C."/>
            <person name="Ng V."/>
            <person name="Clum A."/>
            <person name="Steindorff A."/>
            <person name="Ohm R."/>
            <person name="Martin F."/>
            <person name="Silar P."/>
            <person name="Natvig D."/>
            <person name="Lalanne C."/>
            <person name="Gautier V."/>
            <person name="Ament-Velasquez S.L."/>
            <person name="Kruys A."/>
            <person name="Hutchinson M.I."/>
            <person name="Powell A.J."/>
            <person name="Barry K."/>
            <person name="Miller A.N."/>
            <person name="Grigoriev I.V."/>
            <person name="Debuchy R."/>
            <person name="Gladieux P."/>
            <person name="Thoren M.H."/>
            <person name="Johannesson H."/>
        </authorList>
    </citation>
    <scope>NUCLEOTIDE SEQUENCE</scope>
    <source>
        <strain evidence="8">8032-3</strain>
    </source>
</reference>
<accession>A0AAJ0C2H3</accession>
<feature type="transmembrane region" description="Helical" evidence="7">
    <location>
        <begin position="122"/>
        <end position="148"/>
    </location>
</feature>
<dbReference type="PANTHER" id="PTHR23502">
    <property type="entry name" value="MAJOR FACILITATOR SUPERFAMILY"/>
    <property type="match status" value="1"/>
</dbReference>
<protein>
    <submittedName>
        <fullName evidence="8">Uncharacterized protein</fullName>
    </submittedName>
</protein>
<dbReference type="GO" id="GO:0022857">
    <property type="term" value="F:transmembrane transporter activity"/>
    <property type="evidence" value="ECO:0007669"/>
    <property type="project" value="TreeGrafter"/>
</dbReference>
<feature type="transmembrane region" description="Helical" evidence="7">
    <location>
        <begin position="231"/>
        <end position="252"/>
    </location>
</feature>
<evidence type="ECO:0000256" key="6">
    <source>
        <dbReference type="SAM" id="MobiDB-lite"/>
    </source>
</evidence>
<dbReference type="GeneID" id="85315898"/>
<organism evidence="8 9">
    <name type="scientific">Phialemonium atrogriseum</name>
    <dbReference type="NCBI Taxonomy" id="1093897"/>
    <lineage>
        <taxon>Eukaryota</taxon>
        <taxon>Fungi</taxon>
        <taxon>Dikarya</taxon>
        <taxon>Ascomycota</taxon>
        <taxon>Pezizomycotina</taxon>
        <taxon>Sordariomycetes</taxon>
        <taxon>Sordariomycetidae</taxon>
        <taxon>Cephalothecales</taxon>
        <taxon>Cephalothecaceae</taxon>
        <taxon>Phialemonium</taxon>
    </lineage>
</organism>
<evidence type="ECO:0000313" key="8">
    <source>
        <dbReference type="EMBL" id="KAK1768939.1"/>
    </source>
</evidence>
<evidence type="ECO:0000256" key="4">
    <source>
        <dbReference type="ARBA" id="ARBA00022989"/>
    </source>
</evidence>
<evidence type="ECO:0000256" key="5">
    <source>
        <dbReference type="ARBA" id="ARBA00023136"/>
    </source>
</evidence>
<dbReference type="InterPro" id="IPR036259">
    <property type="entry name" value="MFS_trans_sf"/>
</dbReference>
<evidence type="ECO:0000256" key="1">
    <source>
        <dbReference type="ARBA" id="ARBA00004141"/>
    </source>
</evidence>
<feature type="region of interest" description="Disordered" evidence="6">
    <location>
        <begin position="1"/>
        <end position="23"/>
    </location>
</feature>
<gene>
    <name evidence="8" type="ORF">QBC33DRAFT_618460</name>
</gene>
<dbReference type="GO" id="GO:0016020">
    <property type="term" value="C:membrane"/>
    <property type="evidence" value="ECO:0007669"/>
    <property type="project" value="UniProtKB-SubCell"/>
</dbReference>
<sequence length="289" mass="31496">MAPVRIDTPPERSSSTRTGPTIQRPHELVAVSQALHHHSVSVVTFNIELYGRNIIMHSSNVSSGFAIRRFDQSQLSRKKAACLRKETGNDNYVSQSTQGQTPENLFRRAIFRSIKMLFRSPIVFFVPLEVSLVYGYLYLLSITFTFVFRGQYGFESQAVGLAHLCFEVGFLLGLFNRGATSDHIAKKRAAGTAIKPRDRLPPLIFGVVLVPLSGALDGAPIVGTSLVGPGVLFVFMPVQSYLSLFGAVLPLAGQPMYAALGLGWGNSLLAFVALATVPLTHLLMICGKD</sequence>
<evidence type="ECO:0000256" key="7">
    <source>
        <dbReference type="SAM" id="Phobius"/>
    </source>
</evidence>